<evidence type="ECO:0000256" key="3">
    <source>
        <dbReference type="ARBA" id="ARBA00022737"/>
    </source>
</evidence>
<dbReference type="EMBL" id="LR824544">
    <property type="protein sequence ID" value="CAH1636590.1"/>
    <property type="molecule type" value="Genomic_DNA"/>
</dbReference>
<organism evidence="7 8">
    <name type="scientific">Spodoptera littoralis</name>
    <name type="common">Egyptian cotton leafworm</name>
    <dbReference type="NCBI Taxonomy" id="7109"/>
    <lineage>
        <taxon>Eukaryota</taxon>
        <taxon>Metazoa</taxon>
        <taxon>Ecdysozoa</taxon>
        <taxon>Arthropoda</taxon>
        <taxon>Hexapoda</taxon>
        <taxon>Insecta</taxon>
        <taxon>Pterygota</taxon>
        <taxon>Neoptera</taxon>
        <taxon>Endopterygota</taxon>
        <taxon>Lepidoptera</taxon>
        <taxon>Glossata</taxon>
        <taxon>Ditrysia</taxon>
        <taxon>Noctuoidea</taxon>
        <taxon>Noctuidae</taxon>
        <taxon>Amphipyrinae</taxon>
        <taxon>Spodoptera</taxon>
    </lineage>
</organism>
<dbReference type="InterPro" id="IPR003409">
    <property type="entry name" value="MORN"/>
</dbReference>
<keyword evidence="6" id="KW-0966">Cell projection</keyword>
<keyword evidence="3" id="KW-0677">Repeat</keyword>
<dbReference type="InterPro" id="IPR042814">
    <property type="entry name" value="Morn5"/>
</dbReference>
<dbReference type="Pfam" id="PF02493">
    <property type="entry name" value="MORN"/>
    <property type="match status" value="2"/>
</dbReference>
<evidence type="ECO:0000256" key="1">
    <source>
        <dbReference type="ARBA" id="ARBA00004230"/>
    </source>
</evidence>
<evidence type="ECO:0000256" key="4">
    <source>
        <dbReference type="ARBA" id="ARBA00022846"/>
    </source>
</evidence>
<name>A0A9P0HZ83_SPOLI</name>
<dbReference type="Gene3D" id="2.20.110.10">
    <property type="entry name" value="Histone H3 K4-specific methyltransferase SET7/9 N-terminal domain"/>
    <property type="match status" value="1"/>
</dbReference>
<evidence type="ECO:0000313" key="8">
    <source>
        <dbReference type="Proteomes" id="UP001153321"/>
    </source>
</evidence>
<evidence type="ECO:0000256" key="6">
    <source>
        <dbReference type="ARBA" id="ARBA00023273"/>
    </source>
</evidence>
<evidence type="ECO:0000256" key="5">
    <source>
        <dbReference type="ARBA" id="ARBA00023069"/>
    </source>
</evidence>
<dbReference type="AlphaFoldDB" id="A0A9P0HZ83"/>
<keyword evidence="8" id="KW-1185">Reference proteome</keyword>
<protein>
    <recommendedName>
        <fullName evidence="2">MORN repeat-containing protein 5</fullName>
    </recommendedName>
</protein>
<dbReference type="SMART" id="SM00698">
    <property type="entry name" value="MORN"/>
    <property type="match status" value="2"/>
</dbReference>
<reference evidence="7" key="1">
    <citation type="submission" date="2022-02" db="EMBL/GenBank/DDBJ databases">
        <authorList>
            <person name="King R."/>
        </authorList>
    </citation>
    <scope>NUCLEOTIDE SEQUENCE</scope>
</reference>
<proteinExistence type="predicted"/>
<evidence type="ECO:0000313" key="7">
    <source>
        <dbReference type="EMBL" id="CAH1636590.1"/>
    </source>
</evidence>
<accession>A0A9P0HZ83</accession>
<sequence length="287" mass="32536">MTSSKRISMISSYFPEKRISQWEHLLRKFSDSRRDQCKQGPLDIRQAARSTKHFPTSSQYEGTWDILGMSGQGTYTFPNGVKYKGEFDDGVFHGKGALHYADGMVLHGRWENGTMVERTLLFSDSLEYAEKDWKYCIPPDRRFAIEYERGLMPAGKSFLTADQPTREIPPGHYDTGDGFYDTKTKMIYKYDELGAILRSPSLDEQIWVVSHCRMNPEQPLGPQPDLYETYTPPLVQPQPPPPPAAGVTLTMSAAKSQSLFSIEQEYTSSSKGLKFYNTGDSSSDSFE</sequence>
<dbReference type="GO" id="GO:0031514">
    <property type="term" value="C:motile cilium"/>
    <property type="evidence" value="ECO:0007669"/>
    <property type="project" value="UniProtKB-SubCell"/>
</dbReference>
<dbReference type="SUPFAM" id="SSF82185">
    <property type="entry name" value="Histone H3 K4-specific methyltransferase SET7/9 N-terminal domain"/>
    <property type="match status" value="1"/>
</dbReference>
<gene>
    <name evidence="7" type="ORF">SPLIT_LOCUS1952</name>
</gene>
<dbReference type="PANTHER" id="PTHR46437:SF1">
    <property type="entry name" value="MORN REPEAT-CONTAINING PROTEIN 5"/>
    <property type="match status" value="1"/>
</dbReference>
<comment type="subcellular location">
    <subcellularLocation>
        <location evidence="1">Cell projection</location>
        <location evidence="1">Cilium</location>
        <location evidence="1">Flagellum</location>
    </subcellularLocation>
</comment>
<keyword evidence="5" id="KW-0969">Cilium</keyword>
<evidence type="ECO:0000256" key="2">
    <source>
        <dbReference type="ARBA" id="ARBA00016322"/>
    </source>
</evidence>
<dbReference type="Proteomes" id="UP001153321">
    <property type="component" value="Chromosome 13"/>
</dbReference>
<dbReference type="PANTHER" id="PTHR46437">
    <property type="entry name" value="MORN REPEAT-CONTAINING PROTEIN 5"/>
    <property type="match status" value="1"/>
</dbReference>
<keyword evidence="4" id="KW-0282">Flagellum</keyword>